<dbReference type="GeneID" id="65130745"/>
<keyword evidence="2" id="KW-1185">Reference proteome</keyword>
<evidence type="ECO:0000313" key="2">
    <source>
        <dbReference type="Proteomes" id="UP000593741"/>
    </source>
</evidence>
<reference evidence="1 2" key="1">
    <citation type="submission" date="2020-07" db="EMBL/GenBank/DDBJ databases">
        <title>Taxonomic proposal: Crassvirales, a new order of highly abundant and diverse bacterial viruses.</title>
        <authorList>
            <person name="Shkoporov A.N."/>
            <person name="Stockdale S.R."/>
            <person name="Guerin E."/>
            <person name="Ross R.P."/>
            <person name="Hill C."/>
        </authorList>
    </citation>
    <scope>NUCLEOTIDE SEQUENCE [LARGE SCALE GENOMIC DNA]</scope>
</reference>
<organism evidence="1 2">
    <name type="scientific">uncultured phage cr56_1</name>
    <dbReference type="NCBI Taxonomy" id="2772081"/>
    <lineage>
        <taxon>Viruses</taxon>
        <taxon>Duplodnaviria</taxon>
        <taxon>Heunggongvirae</taxon>
        <taxon>Uroviricota</taxon>
        <taxon>Caudoviricetes</taxon>
        <taxon>Crassvirales</taxon>
        <taxon>Suoliviridae</taxon>
        <taxon>Loutivirinae</taxon>
        <taxon>Buchavirus</taxon>
        <taxon>Buchavirus faecalis</taxon>
    </lineage>
</organism>
<accession>A0A7M1RRC7</accession>
<sequence>MNKKNCIMLNSMARLSRIIRNIKEARRNLDFVIDQSNYFIVQGQSTNLIQVQAKASCENILFVEQYLRLSVSEICVRLDGFDPGQMDPVDYISSNDIKNGIVDICRGKKIVANINLSSGEIFCIKPEQLSVGEDKPSAEKKLMIITAI</sequence>
<dbReference type="RefSeq" id="YP_010112278.1">
    <property type="nucleotide sequence ID" value="NC_055890.1"/>
</dbReference>
<proteinExistence type="predicted"/>
<evidence type="ECO:0000313" key="1">
    <source>
        <dbReference type="EMBL" id="QOR56826.1"/>
    </source>
</evidence>
<protein>
    <submittedName>
        <fullName evidence="1">Uncharacterized protein</fullName>
    </submittedName>
</protein>
<dbReference type="KEGG" id="vg:65130745"/>
<dbReference type="Proteomes" id="UP000593741">
    <property type="component" value="Genome"/>
</dbReference>
<name>A0A7M1RRC7_9CAUD</name>
<dbReference type="EMBL" id="MT774397">
    <property type="protein sequence ID" value="QOR56826.1"/>
    <property type="molecule type" value="Genomic_DNA"/>
</dbReference>